<gene>
    <name evidence="13" type="ORF">CTOB1V02_LOCUS1015</name>
</gene>
<dbReference type="PANTHER" id="PTHR24026:SF133">
    <property type="entry name" value="CADHERIN-RELATED FAMILY MEMBER 2"/>
    <property type="match status" value="1"/>
</dbReference>
<keyword evidence="4" id="KW-0732">Signal</keyword>
<evidence type="ECO:0000256" key="6">
    <source>
        <dbReference type="ARBA" id="ARBA00022837"/>
    </source>
</evidence>
<evidence type="ECO:0000256" key="1">
    <source>
        <dbReference type="ARBA" id="ARBA00004251"/>
    </source>
</evidence>
<evidence type="ECO:0000256" key="4">
    <source>
        <dbReference type="ARBA" id="ARBA00022729"/>
    </source>
</evidence>
<protein>
    <submittedName>
        <fullName evidence="13">Uncharacterized protein</fullName>
    </submittedName>
</protein>
<sequence>MKALDIAKYCILEGFSGSKCSSSSSFQLLCKDPVVLSEEVLTDHNAGDFRAYYYLAQLLQSPAGKTDDSFVIEEMLNGWWMAASTLGLTSDKVRFTITLEDEVPGEPENNLVQMEETLIVMDENDNPPKFIGTPYEASVLETSQPGLSILRIQLTDEDLVGEALKIVCEAEPQSICDTFEFQTVQDFSPEDPDLQHNQNVAVDLLLNQQLNYGQRSLYQFTLIGTDGKFTSTASGVIRVEDVQDSPPVFLGSLSTLVPESTPPGSLILTLQASDGDRGKPRALRYQLLDSIGNMFSLDPETGELRTAKPLDREAMDSKQGIIRVPVKAVELDPVTGEPVGGSDAEATAMVTLTIEDENDEAPRFSAEEYHASIPENAPAGTPLSGLDMRVTDTDVGSNSRFVLSLKDPSGLFSIEPQEGQGSSSVSIRLNSDRLDYENPNQRKFILVVEAREVGTKERLSSSAAVTVSIQDINDNSPVFERSLYAVRLSETSPSGTEIAQIVATDRDSDPFGTKSLKYTIFGEGAERFQVDEKSGRIYVSPCSNPGQHPCLDYERKQVYFLSFKELEGMCSDLNVMMKKVGRMFTIRRVPKNEDASTASARLCLVWYDQNLRDHHIQATSTFFIREKRKECNSSGGERRAFGRKREMRGGKATDTEGEGRSSQVPIRISLSDSNDNPPLFDRPKYTAAIMEGSTEFKPPLKIVASDADTTSKVFYTLVSSTVPEAFDVGYHTGQIIVKDRQNGIRLQGEGSVRLEIEATDGLHSTRVPLEVVVQDTNDNHPTFQEDNFVIEVPEHAQIVSSEKAILGQDYLAEIDLARFESSSTREQIEVPHAVEFLSILVLDLRPDIDKVLVPGQERVVVVVAEDMQVLHDEEPVAVLHVVGVERELPVGEDVGVDPFLSLDDVLVQESDRLDQMQTIVLQAAVRDFEVVAVVLFANVFEHSHRETSVEFSTGISVVFQTDFNGKTCTDLSGKLGLFFGNRVANNADSDFVEEGIQEVVVFFDDLCREFPTLAVDAEAKAVDDLDGEGDVDIRDHQPIRHLHQIFHVPPSFHVRLTQPQHVVIGHSEVELGIVHLRIPRVAPVEFDAFAFVQGSVVAQVTATDSDSGRNALIIYQIQSGSFGDFDISAKTGKIKVAKKLEYDRVQKYELLVVARDGGIPSLSGTTVVTINILNTNDKFPTLNPSTQRASVAENAPPGSLVTLVNASDSDATSPLKFYIERNVTALDSQGRKMETTEQTRSLFSINSETGEIFVNSELTRDFASIVTLPILVVDPSADPPQETHGSVVITVLDINDHPPEFAMPQMTLRVREELPMGAIVWKFKATDPEGPISRYELLQGEDTKFFKLDKDTGQLTMASRLDYESVENFNFSVFAFDSGIPQLFSSALVTVHVLNENDETPQFTKDTYRASIPENSQKGTIVASVKAEDKDKGEFGKVTYSLEGPWAPDFTIDESGDIRVENPEVLDREVNPELRLLVSATDGEKRTQVPVVVTLLDENDNSPKFAQTELEATVADDLPVLPPSPILQVAAVDPDSGVNAEMAYQIVSGNDEGMNYVHPKRVSDTEIVCEITLYRKYRIHRDFLSCSPTEYFRLDTVTGVLYPARSLLHPSSPSEFKLKIRVRDLGGDGPFTDEATVHLKVQKTNRHRPIFVEPSASGAAVVEIPENSTEPEQLVTRIRAEDPDDGLNGRVMYHLRVGDQDVQETEVFRLDPVTGELMTVQFLDREKMDHYALVVVARDQGEPMFQESLMPLTIEVQDINDNMPIFEDAERIISFSVLENLPAETRVGKVEATDADVGINARIFYHILRGNDDGHFTLDKYKGNLFFFKFNVEKFQYLWNIRHEIVFSSLGILYTRQPLDREAIASYELVIKASNKQDLIPMSSDTEGDPSDPSVAIVTVKVVDENDNEPEFERKKYFTAAPLDAEVGYTLLTVTAHDPDLNATLSYYISSSLVHRLGSNESMGSLLPSPFSISSEGEIQTQVLLGEFRRDWFLLEVLARETVAPFREIMTQVEVWFYDPSWLLRVILSAPPRDVVSIQHLLTDKLTLFSDQRVIAADLRQFVDDENQIQRDWTELHVIGVDPLKRSLTSPSVILKAVDANHEQLKEYYDSFQVEHILPYESPLEEASSDPLVAVLVALLIIMAVGSLSVCIICCCLKQCIPTARKERLINRETPPHTPGSVPVPTNGVATENPLWIDSKARIYEEQELSMQVSTDRARRANSGPTMDDSVTHQYATIGRDDRHSRRAESDYATVDHGHVPGDHTSDGRPESRRNQGRPPGPTLSGGIVTPSDEDARSRGLSTFRTPDGSPQDTPKGRRSGGTSPGKRKGSKAGSPRLTVAPTGEPQLVTEVV</sequence>
<keyword evidence="2" id="KW-1003">Cell membrane</keyword>
<feature type="region of interest" description="Disordered" evidence="11">
    <location>
        <begin position="633"/>
        <end position="663"/>
    </location>
</feature>
<dbReference type="OrthoDB" id="9990384at2759"/>
<feature type="compositionally biased region" description="Basic and acidic residues" evidence="11">
    <location>
        <begin position="633"/>
        <end position="659"/>
    </location>
</feature>
<keyword evidence="7" id="KW-0130">Cell adhesion</keyword>
<evidence type="ECO:0000256" key="2">
    <source>
        <dbReference type="ARBA" id="ARBA00022475"/>
    </source>
</evidence>
<evidence type="ECO:0000256" key="12">
    <source>
        <dbReference type="SAM" id="Phobius"/>
    </source>
</evidence>
<feature type="region of interest" description="Disordered" evidence="11">
    <location>
        <begin position="2209"/>
        <end position="2353"/>
    </location>
</feature>
<dbReference type="InterPro" id="IPR020894">
    <property type="entry name" value="Cadherin_CS"/>
</dbReference>
<keyword evidence="5" id="KW-0677">Repeat</keyword>
<dbReference type="GO" id="GO:0060429">
    <property type="term" value="P:epithelium development"/>
    <property type="evidence" value="ECO:0007669"/>
    <property type="project" value="UniProtKB-ARBA"/>
</dbReference>
<dbReference type="CDD" id="cd11304">
    <property type="entry name" value="Cadherin_repeat"/>
    <property type="match status" value="13"/>
</dbReference>
<evidence type="ECO:0000256" key="3">
    <source>
        <dbReference type="ARBA" id="ARBA00022692"/>
    </source>
</evidence>
<evidence type="ECO:0000256" key="9">
    <source>
        <dbReference type="ARBA" id="ARBA00023136"/>
    </source>
</evidence>
<dbReference type="PRINTS" id="PR00205">
    <property type="entry name" value="CADHERIN"/>
</dbReference>
<dbReference type="InterPro" id="IPR002126">
    <property type="entry name" value="Cadherin-like_dom"/>
</dbReference>
<keyword evidence="3 12" id="KW-0812">Transmembrane</keyword>
<keyword evidence="9 12" id="KW-0472">Membrane</keyword>
<comment type="function">
    <text evidence="10">Cadherins are calcium-dependent cell adhesion proteins. They preferentially interact with themselves in a homophilic manner in connecting cells.</text>
</comment>
<dbReference type="GO" id="GO:0007156">
    <property type="term" value="P:homophilic cell adhesion via plasma membrane adhesion molecules"/>
    <property type="evidence" value="ECO:0007669"/>
    <property type="project" value="InterPro"/>
</dbReference>
<feature type="transmembrane region" description="Helical" evidence="12">
    <location>
        <begin position="2132"/>
        <end position="2157"/>
    </location>
</feature>
<keyword evidence="8 12" id="KW-1133">Transmembrane helix</keyword>
<keyword evidence="6" id="KW-0106">Calcium</keyword>
<dbReference type="InterPro" id="IPR015919">
    <property type="entry name" value="Cadherin-like_sf"/>
</dbReference>
<evidence type="ECO:0000313" key="13">
    <source>
        <dbReference type="EMBL" id="CAD7223020.1"/>
    </source>
</evidence>
<organism evidence="13">
    <name type="scientific">Cyprideis torosa</name>
    <dbReference type="NCBI Taxonomy" id="163714"/>
    <lineage>
        <taxon>Eukaryota</taxon>
        <taxon>Metazoa</taxon>
        <taxon>Ecdysozoa</taxon>
        <taxon>Arthropoda</taxon>
        <taxon>Crustacea</taxon>
        <taxon>Oligostraca</taxon>
        <taxon>Ostracoda</taxon>
        <taxon>Podocopa</taxon>
        <taxon>Podocopida</taxon>
        <taxon>Cytherocopina</taxon>
        <taxon>Cytheroidea</taxon>
        <taxon>Cytherideidae</taxon>
        <taxon>Cyprideis</taxon>
    </lineage>
</organism>
<dbReference type="SUPFAM" id="SSF49313">
    <property type="entry name" value="Cadherin-like"/>
    <property type="match status" value="13"/>
</dbReference>
<proteinExistence type="predicted"/>
<evidence type="ECO:0000256" key="5">
    <source>
        <dbReference type="ARBA" id="ARBA00022737"/>
    </source>
</evidence>
<accession>A0A7R8W3F2</accession>
<dbReference type="PROSITE" id="PS00232">
    <property type="entry name" value="CADHERIN_1"/>
    <property type="match status" value="8"/>
</dbReference>
<dbReference type="FunFam" id="2.60.40.60:FF:000098">
    <property type="entry name" value="cadherin-23 isoform X1"/>
    <property type="match status" value="1"/>
</dbReference>
<dbReference type="EMBL" id="OB660139">
    <property type="protein sequence ID" value="CAD7223020.1"/>
    <property type="molecule type" value="Genomic_DNA"/>
</dbReference>
<evidence type="ECO:0000256" key="7">
    <source>
        <dbReference type="ARBA" id="ARBA00022889"/>
    </source>
</evidence>
<evidence type="ECO:0000256" key="11">
    <source>
        <dbReference type="SAM" id="MobiDB-lite"/>
    </source>
</evidence>
<feature type="compositionally biased region" description="Basic and acidic residues" evidence="11">
    <location>
        <begin position="2239"/>
        <end position="2274"/>
    </location>
</feature>
<dbReference type="SMART" id="SM00112">
    <property type="entry name" value="CA"/>
    <property type="match status" value="13"/>
</dbReference>
<dbReference type="FunFam" id="2.60.40.60:FF:000020">
    <property type="entry name" value="Dachsous cadherin-related 1b"/>
    <property type="match status" value="3"/>
</dbReference>
<reference evidence="13" key="1">
    <citation type="submission" date="2020-11" db="EMBL/GenBank/DDBJ databases">
        <authorList>
            <person name="Tran Van P."/>
        </authorList>
    </citation>
    <scope>NUCLEOTIDE SEQUENCE</scope>
</reference>
<dbReference type="Gene3D" id="2.60.40.60">
    <property type="entry name" value="Cadherins"/>
    <property type="match status" value="13"/>
</dbReference>
<dbReference type="GO" id="GO:0009653">
    <property type="term" value="P:anatomical structure morphogenesis"/>
    <property type="evidence" value="ECO:0007669"/>
    <property type="project" value="UniProtKB-ARBA"/>
</dbReference>
<dbReference type="GO" id="GO:0005886">
    <property type="term" value="C:plasma membrane"/>
    <property type="evidence" value="ECO:0007669"/>
    <property type="project" value="UniProtKB-SubCell"/>
</dbReference>
<name>A0A7R8W3F2_9CRUS</name>
<comment type="subcellular location">
    <subcellularLocation>
        <location evidence="1">Cell membrane</location>
        <topology evidence="1">Single-pass type I membrane protein</topology>
    </subcellularLocation>
</comment>
<dbReference type="Pfam" id="PF00028">
    <property type="entry name" value="Cadherin"/>
    <property type="match status" value="8"/>
</dbReference>
<feature type="compositionally biased region" description="Polar residues" evidence="11">
    <location>
        <begin position="2300"/>
        <end position="2313"/>
    </location>
</feature>
<dbReference type="GO" id="GO:0005509">
    <property type="term" value="F:calcium ion binding"/>
    <property type="evidence" value="ECO:0007669"/>
    <property type="project" value="UniProtKB-UniRule"/>
</dbReference>
<dbReference type="PROSITE" id="PS50268">
    <property type="entry name" value="CADHERIN_2"/>
    <property type="match status" value="12"/>
</dbReference>
<evidence type="ECO:0000256" key="10">
    <source>
        <dbReference type="ARBA" id="ARBA00059331"/>
    </source>
</evidence>
<dbReference type="PANTHER" id="PTHR24026">
    <property type="entry name" value="FAT ATYPICAL CADHERIN-RELATED"/>
    <property type="match status" value="1"/>
</dbReference>
<evidence type="ECO:0000256" key="8">
    <source>
        <dbReference type="ARBA" id="ARBA00022989"/>
    </source>
</evidence>